<dbReference type="PANTHER" id="PTHR43072">
    <property type="entry name" value="N-ACETYLTRANSFERASE"/>
    <property type="match status" value="1"/>
</dbReference>
<evidence type="ECO:0000256" key="1">
    <source>
        <dbReference type="ARBA" id="ARBA00022679"/>
    </source>
</evidence>
<sequence>MNIRTANERDLPAIVRLLSEDELGSTRELITDPLPAAYMEAFARIQHQRGNSVLVVESDDEIVACLQLTLIPGLARKGMLRAQIEGVRVDGRYRGRGIGEQLFRHAIDAARREGCGMVQLTTDKSRADARRFYEKLGFAASHEGMKLMLT</sequence>
<keyword evidence="1 4" id="KW-0808">Transferase</keyword>
<evidence type="ECO:0000313" key="5">
    <source>
        <dbReference type="Proteomes" id="UP001595715"/>
    </source>
</evidence>
<comment type="caution">
    <text evidence="4">The sequence shown here is derived from an EMBL/GenBank/DDBJ whole genome shotgun (WGS) entry which is preliminary data.</text>
</comment>
<dbReference type="InterPro" id="IPR017255">
    <property type="entry name" value="AcTrfase_GNAT_prd"/>
</dbReference>
<protein>
    <submittedName>
        <fullName evidence="4">GNAT family N-acetyltransferase</fullName>
        <ecNumber evidence="4">2.3.-.-</ecNumber>
    </submittedName>
</protein>
<organism evidence="4 5">
    <name type="scientific">Paenibacillus xanthanilyticus</name>
    <dbReference type="NCBI Taxonomy" id="1783531"/>
    <lineage>
        <taxon>Bacteria</taxon>
        <taxon>Bacillati</taxon>
        <taxon>Bacillota</taxon>
        <taxon>Bacilli</taxon>
        <taxon>Bacillales</taxon>
        <taxon>Paenibacillaceae</taxon>
        <taxon>Paenibacillus</taxon>
    </lineage>
</organism>
<dbReference type="Pfam" id="PF00583">
    <property type="entry name" value="Acetyltransf_1"/>
    <property type="match status" value="1"/>
</dbReference>
<evidence type="ECO:0000256" key="2">
    <source>
        <dbReference type="ARBA" id="ARBA00023315"/>
    </source>
</evidence>
<dbReference type="CDD" id="cd04301">
    <property type="entry name" value="NAT_SF"/>
    <property type="match status" value="1"/>
</dbReference>
<dbReference type="PROSITE" id="PS51186">
    <property type="entry name" value="GNAT"/>
    <property type="match status" value="1"/>
</dbReference>
<dbReference type="EC" id="2.3.-.-" evidence="4"/>
<dbReference type="RefSeq" id="WP_377716590.1">
    <property type="nucleotide sequence ID" value="NZ_JBHSAM010000001.1"/>
</dbReference>
<keyword evidence="5" id="KW-1185">Reference proteome</keyword>
<evidence type="ECO:0000313" key="4">
    <source>
        <dbReference type="EMBL" id="MFC4098160.1"/>
    </source>
</evidence>
<dbReference type="InterPro" id="IPR016181">
    <property type="entry name" value="Acyl_CoA_acyltransferase"/>
</dbReference>
<keyword evidence="2 4" id="KW-0012">Acyltransferase</keyword>
<dbReference type="GO" id="GO:0016746">
    <property type="term" value="F:acyltransferase activity"/>
    <property type="evidence" value="ECO:0007669"/>
    <property type="project" value="UniProtKB-KW"/>
</dbReference>
<dbReference type="Proteomes" id="UP001595715">
    <property type="component" value="Unassembled WGS sequence"/>
</dbReference>
<dbReference type="PIRSF" id="PIRSF037663">
    <property type="entry name" value="Acetyltransf_GNAT_prd"/>
    <property type="match status" value="1"/>
</dbReference>
<accession>A0ABV8JUH2</accession>
<dbReference type="EMBL" id="JBHSAM010000001">
    <property type="protein sequence ID" value="MFC4098160.1"/>
    <property type="molecule type" value="Genomic_DNA"/>
</dbReference>
<dbReference type="InterPro" id="IPR000182">
    <property type="entry name" value="GNAT_dom"/>
</dbReference>
<dbReference type="Gene3D" id="3.40.630.30">
    <property type="match status" value="1"/>
</dbReference>
<feature type="domain" description="N-acetyltransferase" evidence="3">
    <location>
        <begin position="1"/>
        <end position="150"/>
    </location>
</feature>
<reference evidence="5" key="1">
    <citation type="journal article" date="2019" name="Int. J. Syst. Evol. Microbiol.">
        <title>The Global Catalogue of Microorganisms (GCM) 10K type strain sequencing project: providing services to taxonomists for standard genome sequencing and annotation.</title>
        <authorList>
            <consortium name="The Broad Institute Genomics Platform"/>
            <consortium name="The Broad Institute Genome Sequencing Center for Infectious Disease"/>
            <person name="Wu L."/>
            <person name="Ma J."/>
        </authorList>
    </citation>
    <scope>NUCLEOTIDE SEQUENCE [LARGE SCALE GENOMIC DNA]</scope>
    <source>
        <strain evidence="5">IBRC-M 10987</strain>
    </source>
</reference>
<name>A0ABV8JUH2_9BACL</name>
<dbReference type="SUPFAM" id="SSF55729">
    <property type="entry name" value="Acyl-CoA N-acyltransferases (Nat)"/>
    <property type="match status" value="1"/>
</dbReference>
<evidence type="ECO:0000259" key="3">
    <source>
        <dbReference type="PROSITE" id="PS51186"/>
    </source>
</evidence>
<gene>
    <name evidence="4" type="ORF">ACFOZ8_00630</name>
</gene>
<proteinExistence type="predicted"/>
<dbReference type="PANTHER" id="PTHR43072:SF23">
    <property type="entry name" value="UPF0039 PROTEIN C11D3.02C"/>
    <property type="match status" value="1"/>
</dbReference>